<protein>
    <recommendedName>
        <fullName evidence="4 5">Flagellar hook-basal body complex protein FliE</fullName>
    </recommendedName>
</protein>
<accession>A0ABV4I5D3</accession>
<organism evidence="6 7">
    <name type="scientific">Kineococcus mangrovi</name>
    <dbReference type="NCBI Taxonomy" id="1660183"/>
    <lineage>
        <taxon>Bacteria</taxon>
        <taxon>Bacillati</taxon>
        <taxon>Actinomycetota</taxon>
        <taxon>Actinomycetes</taxon>
        <taxon>Kineosporiales</taxon>
        <taxon>Kineosporiaceae</taxon>
        <taxon>Kineococcus</taxon>
    </lineage>
</organism>
<evidence type="ECO:0000256" key="3">
    <source>
        <dbReference type="ARBA" id="ARBA00023143"/>
    </source>
</evidence>
<name>A0ABV4I5D3_9ACTN</name>
<evidence type="ECO:0000256" key="4">
    <source>
        <dbReference type="HAMAP-Rule" id="MF_00724"/>
    </source>
</evidence>
<reference evidence="6 7" key="1">
    <citation type="submission" date="2024-07" db="EMBL/GenBank/DDBJ databases">
        <authorList>
            <person name="Thanompreechachai J."/>
            <person name="Duangmal K."/>
        </authorList>
    </citation>
    <scope>NUCLEOTIDE SEQUENCE [LARGE SCALE GENOMIC DNA]</scope>
    <source>
        <strain evidence="6 7">TBRC 1896</strain>
    </source>
</reference>
<comment type="subcellular location">
    <subcellularLocation>
        <location evidence="1 4">Bacterial flagellum basal body</location>
    </subcellularLocation>
</comment>
<dbReference type="PANTHER" id="PTHR34653">
    <property type="match status" value="1"/>
</dbReference>
<dbReference type="InterPro" id="IPR001624">
    <property type="entry name" value="FliE"/>
</dbReference>
<evidence type="ECO:0000313" key="6">
    <source>
        <dbReference type="EMBL" id="MEZ0493731.1"/>
    </source>
</evidence>
<dbReference type="EMBL" id="JBGGTQ010000007">
    <property type="protein sequence ID" value="MEZ0493731.1"/>
    <property type="molecule type" value="Genomic_DNA"/>
</dbReference>
<keyword evidence="3 4" id="KW-0975">Bacterial flagellum</keyword>
<keyword evidence="7" id="KW-1185">Reference proteome</keyword>
<dbReference type="HAMAP" id="MF_00724">
    <property type="entry name" value="FliE"/>
    <property type="match status" value="1"/>
</dbReference>
<dbReference type="NCBIfam" id="TIGR00205">
    <property type="entry name" value="fliE"/>
    <property type="match status" value="1"/>
</dbReference>
<comment type="similarity">
    <text evidence="2 4">Belongs to the FliE family.</text>
</comment>
<proteinExistence type="inferred from homology"/>
<evidence type="ECO:0000256" key="1">
    <source>
        <dbReference type="ARBA" id="ARBA00004117"/>
    </source>
</evidence>
<comment type="caution">
    <text evidence="6">The sequence shown here is derived from an EMBL/GenBank/DDBJ whole genome shotgun (WGS) entry which is preliminary data.</text>
</comment>
<dbReference type="PRINTS" id="PR01006">
    <property type="entry name" value="FLGHOOKFLIE"/>
</dbReference>
<evidence type="ECO:0000256" key="2">
    <source>
        <dbReference type="ARBA" id="ARBA00009272"/>
    </source>
</evidence>
<dbReference type="PANTHER" id="PTHR34653:SF1">
    <property type="entry name" value="FLAGELLAR HOOK-BASAL BODY COMPLEX PROTEIN FLIE"/>
    <property type="match status" value="1"/>
</dbReference>
<keyword evidence="6" id="KW-0966">Cell projection</keyword>
<dbReference type="Pfam" id="PF02049">
    <property type="entry name" value="FliE"/>
    <property type="match status" value="1"/>
</dbReference>
<evidence type="ECO:0000313" key="7">
    <source>
        <dbReference type="Proteomes" id="UP001566476"/>
    </source>
</evidence>
<dbReference type="RefSeq" id="WP_370719967.1">
    <property type="nucleotide sequence ID" value="NZ_JBGGTQ010000007.1"/>
</dbReference>
<gene>
    <name evidence="4 6" type="primary">fliE</name>
    <name evidence="6" type="ORF">AB2L28_15945</name>
</gene>
<keyword evidence="6" id="KW-0969">Cilium</keyword>
<dbReference type="Proteomes" id="UP001566476">
    <property type="component" value="Unassembled WGS sequence"/>
</dbReference>
<sequence length="152" mass="15039">MSIESIGSLGRVGDVAGTLGTLATGYGQGIADTDNLQMTSGVGGGSGTTYAGIVNPAAVAGIAGTGPSTSVDGTSGTEFASLLAQGLGGGVDKLQGLQSTSDDLAVKAATGDLTNVHDYMIASNEAQLATQLTVAIRNKAVEAFNEIMRMQV</sequence>
<evidence type="ECO:0000256" key="5">
    <source>
        <dbReference type="NCBIfam" id="TIGR00205"/>
    </source>
</evidence>
<keyword evidence="6" id="KW-0282">Flagellum</keyword>